<evidence type="ECO:0000256" key="3">
    <source>
        <dbReference type="ARBA" id="ARBA00022729"/>
    </source>
</evidence>
<dbReference type="OMA" id="SKPRESC"/>
<dbReference type="Pfam" id="PF06749">
    <property type="entry name" value="DUF1218"/>
    <property type="match status" value="1"/>
</dbReference>
<keyword evidence="2 7" id="KW-0812">Transmembrane</keyword>
<evidence type="ECO:0000256" key="2">
    <source>
        <dbReference type="ARBA" id="ARBA00022692"/>
    </source>
</evidence>
<dbReference type="InterPro" id="IPR009606">
    <property type="entry name" value="DEAL/Modifying_wall_lignin1/2"/>
</dbReference>
<dbReference type="GO" id="GO:0012505">
    <property type="term" value="C:endomembrane system"/>
    <property type="evidence" value="ECO:0007669"/>
    <property type="project" value="UniProtKB-SubCell"/>
</dbReference>
<protein>
    <recommendedName>
        <fullName evidence="10">Transmembrane protein</fullName>
    </recommendedName>
</protein>
<gene>
    <name evidence="8" type="ORF">KI387_010756</name>
</gene>
<feature type="transmembrane region" description="Helical" evidence="7">
    <location>
        <begin position="21"/>
        <end position="42"/>
    </location>
</feature>
<dbReference type="InterPro" id="IPR052222">
    <property type="entry name" value="DESIGUAL"/>
</dbReference>
<feature type="transmembrane region" description="Helical" evidence="7">
    <location>
        <begin position="79"/>
        <end position="99"/>
    </location>
</feature>
<dbReference type="AlphaFoldDB" id="A0AA38KWN0"/>
<keyword evidence="5 7" id="KW-0472">Membrane</keyword>
<evidence type="ECO:0000256" key="4">
    <source>
        <dbReference type="ARBA" id="ARBA00022989"/>
    </source>
</evidence>
<comment type="subcellular location">
    <subcellularLocation>
        <location evidence="1">Endomembrane system</location>
        <topology evidence="1">Multi-pass membrane protein</topology>
    </subcellularLocation>
</comment>
<reference evidence="8 9" key="1">
    <citation type="journal article" date="2021" name="Nat. Plants">
        <title>The Taxus genome provides insights into paclitaxel biosynthesis.</title>
        <authorList>
            <person name="Xiong X."/>
            <person name="Gou J."/>
            <person name="Liao Q."/>
            <person name="Li Y."/>
            <person name="Zhou Q."/>
            <person name="Bi G."/>
            <person name="Li C."/>
            <person name="Du R."/>
            <person name="Wang X."/>
            <person name="Sun T."/>
            <person name="Guo L."/>
            <person name="Liang H."/>
            <person name="Lu P."/>
            <person name="Wu Y."/>
            <person name="Zhang Z."/>
            <person name="Ro D.K."/>
            <person name="Shang Y."/>
            <person name="Huang S."/>
            <person name="Yan J."/>
        </authorList>
    </citation>
    <scope>NUCLEOTIDE SEQUENCE [LARGE SCALE GENOMIC DNA]</scope>
    <source>
        <strain evidence="8">Ta-2019</strain>
    </source>
</reference>
<evidence type="ECO:0000256" key="5">
    <source>
        <dbReference type="ARBA" id="ARBA00023136"/>
    </source>
</evidence>
<evidence type="ECO:0000256" key="6">
    <source>
        <dbReference type="ARBA" id="ARBA00029467"/>
    </source>
</evidence>
<comment type="caution">
    <text evidence="8">The sequence shown here is derived from an EMBL/GenBank/DDBJ whole genome shotgun (WGS) entry which is preliminary data.</text>
</comment>
<sequence length="242" mass="26180">MAVTHADLAIKRSCSALGSKLATCVMILCAFLGLLAFVFGFVAEITRTQAIWISVEMEIKDSEDIVMKCMYTSDGRSPFVAALGSLLSLVMAMGIYQAYMCMALRSAAANHQSPPLASWTQSDPGYYQTFRWQAAAYFVLSWVSFAVAAVLLIVGVAVEAGHTERWSVGRDKCMVVRVGVFAAAGVVGLFATSMGIAFYVSAVQTERLVEEEAHIRREVVEATVHYTSASPAPSSIQQIPNK</sequence>
<accession>A0AA38KWN0</accession>
<evidence type="ECO:0000313" key="8">
    <source>
        <dbReference type="EMBL" id="KAH9306352.1"/>
    </source>
</evidence>
<comment type="similarity">
    <text evidence="6">Belongs to the DESIGUAL family.</text>
</comment>
<organism evidence="8 9">
    <name type="scientific">Taxus chinensis</name>
    <name type="common">Chinese yew</name>
    <name type="synonym">Taxus wallichiana var. chinensis</name>
    <dbReference type="NCBI Taxonomy" id="29808"/>
    <lineage>
        <taxon>Eukaryota</taxon>
        <taxon>Viridiplantae</taxon>
        <taxon>Streptophyta</taxon>
        <taxon>Embryophyta</taxon>
        <taxon>Tracheophyta</taxon>
        <taxon>Spermatophyta</taxon>
        <taxon>Pinopsida</taxon>
        <taxon>Pinidae</taxon>
        <taxon>Conifers II</taxon>
        <taxon>Cupressales</taxon>
        <taxon>Taxaceae</taxon>
        <taxon>Taxus</taxon>
    </lineage>
</organism>
<evidence type="ECO:0000256" key="7">
    <source>
        <dbReference type="SAM" id="Phobius"/>
    </source>
</evidence>
<keyword evidence="4 7" id="KW-1133">Transmembrane helix</keyword>
<name>A0AA38KWN0_TAXCH</name>
<evidence type="ECO:0000313" key="9">
    <source>
        <dbReference type="Proteomes" id="UP000824469"/>
    </source>
</evidence>
<evidence type="ECO:0000256" key="1">
    <source>
        <dbReference type="ARBA" id="ARBA00004127"/>
    </source>
</evidence>
<feature type="transmembrane region" description="Helical" evidence="7">
    <location>
        <begin position="135"/>
        <end position="158"/>
    </location>
</feature>
<dbReference type="Proteomes" id="UP000824469">
    <property type="component" value="Unassembled WGS sequence"/>
</dbReference>
<dbReference type="PANTHER" id="PTHR31769">
    <property type="entry name" value="OS07G0462200 PROTEIN-RELATED"/>
    <property type="match status" value="1"/>
</dbReference>
<dbReference type="EMBL" id="JAHRHJ020000008">
    <property type="protein sequence ID" value="KAH9306352.1"/>
    <property type="molecule type" value="Genomic_DNA"/>
</dbReference>
<evidence type="ECO:0008006" key="10">
    <source>
        <dbReference type="Google" id="ProtNLM"/>
    </source>
</evidence>
<keyword evidence="9" id="KW-1185">Reference proteome</keyword>
<keyword evidence="3" id="KW-0732">Signal</keyword>
<proteinExistence type="inferred from homology"/>
<feature type="transmembrane region" description="Helical" evidence="7">
    <location>
        <begin position="178"/>
        <end position="200"/>
    </location>
</feature>